<evidence type="ECO:0000313" key="2">
    <source>
        <dbReference type="Proteomes" id="UP000238220"/>
    </source>
</evidence>
<dbReference type="RefSeq" id="WP_104232450.1">
    <property type="nucleotide sequence ID" value="NZ_PSNW01000022.1"/>
</dbReference>
<name>A0A2S5T9Y4_9GAMM</name>
<proteinExistence type="predicted"/>
<keyword evidence="2" id="KW-1185">Reference proteome</keyword>
<reference evidence="1 2" key="1">
    <citation type="submission" date="2018-02" db="EMBL/GenBank/DDBJ databases">
        <title>Genome sequencing of Solimonas sp. HR-BB.</title>
        <authorList>
            <person name="Lee Y."/>
            <person name="Jeon C.O."/>
        </authorList>
    </citation>
    <scope>NUCLEOTIDE SEQUENCE [LARGE SCALE GENOMIC DNA]</scope>
    <source>
        <strain evidence="1 2">HR-BB</strain>
    </source>
</reference>
<dbReference type="AlphaFoldDB" id="A0A2S5T9Y4"/>
<gene>
    <name evidence="1" type="ORF">C3942_21615</name>
</gene>
<dbReference type="OrthoDB" id="7478453at2"/>
<protein>
    <submittedName>
        <fullName evidence="1">Uncharacterized protein</fullName>
    </submittedName>
</protein>
<organism evidence="1 2">
    <name type="scientific">Solimonas fluminis</name>
    <dbReference type="NCBI Taxonomy" id="2086571"/>
    <lineage>
        <taxon>Bacteria</taxon>
        <taxon>Pseudomonadati</taxon>
        <taxon>Pseudomonadota</taxon>
        <taxon>Gammaproteobacteria</taxon>
        <taxon>Nevskiales</taxon>
        <taxon>Nevskiaceae</taxon>
        <taxon>Solimonas</taxon>
    </lineage>
</organism>
<sequence>MKPGKKLKSAACDTEVMVVRGSDVVLECGGVPMGDERPPEKAALNPAFAEGTKIGKRYTDAAGSVELLCTKAGQGSLSIGGVALQPKDAKPLPSSD</sequence>
<accession>A0A2S5T9Y4</accession>
<comment type="caution">
    <text evidence="1">The sequence shown here is derived from an EMBL/GenBank/DDBJ whole genome shotgun (WGS) entry which is preliminary data.</text>
</comment>
<dbReference type="Proteomes" id="UP000238220">
    <property type="component" value="Unassembled WGS sequence"/>
</dbReference>
<evidence type="ECO:0000313" key="1">
    <source>
        <dbReference type="EMBL" id="PPE71813.1"/>
    </source>
</evidence>
<dbReference type="EMBL" id="PSNW01000022">
    <property type="protein sequence ID" value="PPE71813.1"/>
    <property type="molecule type" value="Genomic_DNA"/>
</dbReference>